<dbReference type="PANTHER" id="PTHR33883">
    <property type="entry name" value="WPP DOMAIN-ASSOCIATED PROTEIN"/>
    <property type="match status" value="1"/>
</dbReference>
<evidence type="ECO:0000313" key="3">
    <source>
        <dbReference type="Proteomes" id="UP001419268"/>
    </source>
</evidence>
<feature type="compositionally biased region" description="Polar residues" evidence="1">
    <location>
        <begin position="371"/>
        <end position="388"/>
    </location>
</feature>
<feature type="compositionally biased region" description="Polar residues" evidence="1">
    <location>
        <begin position="336"/>
        <end position="349"/>
    </location>
</feature>
<comment type="caution">
    <text evidence="2">The sequence shown here is derived from an EMBL/GenBank/DDBJ whole genome shotgun (WGS) entry which is preliminary data.</text>
</comment>
<dbReference type="EMBL" id="JBBNAG010000011">
    <property type="protein sequence ID" value="KAK9094508.1"/>
    <property type="molecule type" value="Genomic_DNA"/>
</dbReference>
<dbReference type="AlphaFoldDB" id="A0AAP0ERH9"/>
<gene>
    <name evidence="2" type="ORF">Scep_025977</name>
</gene>
<keyword evidence="3" id="KW-1185">Reference proteome</keyword>
<accession>A0AAP0ERH9</accession>
<evidence type="ECO:0000256" key="1">
    <source>
        <dbReference type="SAM" id="MobiDB-lite"/>
    </source>
</evidence>
<feature type="compositionally biased region" description="Basic and acidic residues" evidence="1">
    <location>
        <begin position="361"/>
        <end position="370"/>
    </location>
</feature>
<reference evidence="2 3" key="1">
    <citation type="submission" date="2024-01" db="EMBL/GenBank/DDBJ databases">
        <title>Genome assemblies of Stephania.</title>
        <authorList>
            <person name="Yang L."/>
        </authorList>
    </citation>
    <scope>NUCLEOTIDE SEQUENCE [LARGE SCALE GENOMIC DNA]</scope>
    <source>
        <strain evidence="2">JXDWG</strain>
        <tissue evidence="2">Leaf</tissue>
    </source>
</reference>
<organism evidence="2 3">
    <name type="scientific">Stephania cephalantha</name>
    <dbReference type="NCBI Taxonomy" id="152367"/>
    <lineage>
        <taxon>Eukaryota</taxon>
        <taxon>Viridiplantae</taxon>
        <taxon>Streptophyta</taxon>
        <taxon>Embryophyta</taxon>
        <taxon>Tracheophyta</taxon>
        <taxon>Spermatophyta</taxon>
        <taxon>Magnoliopsida</taxon>
        <taxon>Ranunculales</taxon>
        <taxon>Menispermaceae</taxon>
        <taxon>Menispermoideae</taxon>
        <taxon>Cissampelideae</taxon>
        <taxon>Stephania</taxon>
    </lineage>
</organism>
<feature type="compositionally biased region" description="Polar residues" evidence="1">
    <location>
        <begin position="397"/>
        <end position="408"/>
    </location>
</feature>
<proteinExistence type="predicted"/>
<name>A0AAP0ERH9_9MAGN</name>
<dbReference type="Proteomes" id="UP001419268">
    <property type="component" value="Unassembled WGS sequence"/>
</dbReference>
<dbReference type="InterPro" id="IPR037490">
    <property type="entry name" value="WAP"/>
</dbReference>
<sequence>MVADSIMMGIVNSAMEQAFDKACSREGVLERLNEKSRFCELAVMQLEWCLKFVEKETDNYMVVESVYERERLVSDLTETMDRIRRRLEETELAILEKDRLLIERFENEVKLRQALELRDREIMSLEDQFDVNGELVRIDDEGRDGGFCELKNSVDEQFFNIKQKLEDERMNFANGVRNVSPGNKSFTKEEISDDHQLYDEKGTFSGKGREVDGNEKDWIVNPLRHYLGSELGFEKMGSDIDILKETLDIAFGMMSNAISLSEVRPMEQQWRWAIERDTFYTVFNGFAKDVQDLVLKGEKNDSLVMVNDNHFQLMDDIADLLHELNQLVRESEEASKTFTGNDSTPTSSKGKPIPKRVNGSKGEKSYEVKIDSSTIERNGESKTSSSQVDENEKAEGSPNNDSTGQGSSHVADIIRNHESIIRQKSEELNWLKGDIVRGKSCSSSVKRENGNYSIKKKVQDIVIKLDNIIKTKASSRHSGVPRSHSNDMVLMQELRKLEQEVEDSDLNIAMMEETYLVISRGLINDLHLKLNEKDLECQLRVDVDRIFLREMAKEFNEINIESHIIQSHIAEDIFRFLYCELRKEFLNEEAYQVVFHEVLKKVKLGFSSSSLECQKLMFDGNLIKEKYDQDLESMTNDRMSARLFLREIIQECNKFVESIWIESFIKEDMHKFIFNEAIKDVATTTNVAITECQKVVEHNFQNESPSDTMFQTFESLIKEQINAIFYRETIIEWKMETENNYIVSSINVDVYHTFIREAVKDFNSCLQEFQGEEPQIFKNPLWSTDEAKTLIVAEKDIMIKKAECLSRCLKEEKDLVLNSSTELMEQSRLIELLNQDHANEHTTYCNEIFVRADEGFGSVSTKLTMAMDHIEKSRVQLKECASTSNMTKEEPSNDQKIFGYELPYRQSSLCLAEKKEEDLALALNFISSIVELSREIDEFEHTIQQKIELNALRMEEVKYQLYLSVEHVNSIRKKELLYRTAFYNRCCNLEKAEIEVEKTAP</sequence>
<evidence type="ECO:0000313" key="2">
    <source>
        <dbReference type="EMBL" id="KAK9094508.1"/>
    </source>
</evidence>
<evidence type="ECO:0008006" key="4">
    <source>
        <dbReference type="Google" id="ProtNLM"/>
    </source>
</evidence>
<protein>
    <recommendedName>
        <fullName evidence="4">WPP domain-associated protein</fullName>
    </recommendedName>
</protein>
<dbReference type="PANTHER" id="PTHR33883:SF7">
    <property type="entry name" value="OS04G0521600 PROTEIN"/>
    <property type="match status" value="1"/>
</dbReference>
<feature type="region of interest" description="Disordered" evidence="1">
    <location>
        <begin position="332"/>
        <end position="408"/>
    </location>
</feature>